<sequence length="81" mass="8710">MQRGARPAVRAARPALRAADLSAAPHNPVDITDVVLDTIFLEESVAEPGGEWTQRKGAVTAEGSSPRSFPVYSLDLPLKRK</sequence>
<gene>
    <name evidence="2" type="ORF">JEQ12_003292</name>
</gene>
<feature type="region of interest" description="Disordered" evidence="1">
    <location>
        <begin position="47"/>
        <end position="81"/>
    </location>
</feature>
<comment type="caution">
    <text evidence="2">The sequence shown here is derived from an EMBL/GenBank/DDBJ whole genome shotgun (WGS) entry which is preliminary data.</text>
</comment>
<dbReference type="AlphaFoldDB" id="A0A836A9P9"/>
<evidence type="ECO:0000313" key="3">
    <source>
        <dbReference type="Proteomes" id="UP000664991"/>
    </source>
</evidence>
<evidence type="ECO:0000313" key="2">
    <source>
        <dbReference type="EMBL" id="KAG5203709.1"/>
    </source>
</evidence>
<protein>
    <submittedName>
        <fullName evidence="2">Uncharacterized protein</fullName>
    </submittedName>
</protein>
<reference evidence="2 3" key="1">
    <citation type="submission" date="2020-12" db="EMBL/GenBank/DDBJ databases">
        <title>De novo assembly of Tibetan sheep genome.</title>
        <authorList>
            <person name="Li X."/>
        </authorList>
    </citation>
    <scope>NUCLEOTIDE SEQUENCE [LARGE SCALE GENOMIC DNA]</scope>
    <source>
        <tissue evidence="2">Heart</tissue>
    </source>
</reference>
<evidence type="ECO:0000256" key="1">
    <source>
        <dbReference type="SAM" id="MobiDB-lite"/>
    </source>
</evidence>
<organism evidence="2 3">
    <name type="scientific">Ovis aries</name>
    <name type="common">Sheep</name>
    <dbReference type="NCBI Taxonomy" id="9940"/>
    <lineage>
        <taxon>Eukaryota</taxon>
        <taxon>Metazoa</taxon>
        <taxon>Chordata</taxon>
        <taxon>Craniata</taxon>
        <taxon>Vertebrata</taxon>
        <taxon>Euteleostomi</taxon>
        <taxon>Mammalia</taxon>
        <taxon>Eutheria</taxon>
        <taxon>Laurasiatheria</taxon>
        <taxon>Artiodactyla</taxon>
        <taxon>Ruminantia</taxon>
        <taxon>Pecora</taxon>
        <taxon>Bovidae</taxon>
        <taxon>Caprinae</taxon>
        <taxon>Ovis</taxon>
    </lineage>
</organism>
<dbReference type="Proteomes" id="UP000664991">
    <property type="component" value="Unassembled WGS sequence"/>
</dbReference>
<accession>A0A836A9P9</accession>
<name>A0A836A9P9_SHEEP</name>
<proteinExistence type="predicted"/>
<dbReference type="EMBL" id="JAEMGP010000011">
    <property type="protein sequence ID" value="KAG5203709.1"/>
    <property type="molecule type" value="Genomic_DNA"/>
</dbReference>